<evidence type="ECO:0000256" key="2">
    <source>
        <dbReference type="ARBA" id="ARBA00004127"/>
    </source>
</evidence>
<dbReference type="GO" id="GO:0016020">
    <property type="term" value="C:membrane"/>
    <property type="evidence" value="ECO:0007669"/>
    <property type="project" value="InterPro"/>
</dbReference>
<protein>
    <recommendedName>
        <fullName evidence="5">CDP-diacylglycerol--serine O-phosphatidyltransferase</fullName>
        <ecNumber evidence="4">2.7.8.8</ecNumber>
    </recommendedName>
    <alternativeName>
        <fullName evidence="14">Phosphatidylserine synthase</fullName>
    </alternativeName>
</protein>
<name>A0A1I3M244_9RHOB</name>
<dbReference type="InterPro" id="IPR048254">
    <property type="entry name" value="CDP_ALCOHOL_P_TRANSF_CS"/>
</dbReference>
<dbReference type="STRING" id="390807.SAMN04488095_1702"/>
<dbReference type="NCBIfam" id="TIGR00473">
    <property type="entry name" value="pssA"/>
    <property type="match status" value="1"/>
</dbReference>
<keyword evidence="9 16" id="KW-1133">Transmembrane helix</keyword>
<dbReference type="AlphaFoldDB" id="A0A1I3M244"/>
<feature type="transmembrane region" description="Helical" evidence="16">
    <location>
        <begin position="12"/>
        <end position="35"/>
    </location>
</feature>
<dbReference type="InterPro" id="IPR000462">
    <property type="entry name" value="CDP-OH_P_trans"/>
</dbReference>
<dbReference type="GO" id="GO:0008654">
    <property type="term" value="P:phospholipid biosynthetic process"/>
    <property type="evidence" value="ECO:0007669"/>
    <property type="project" value="UniProtKB-KW"/>
</dbReference>
<keyword evidence="7 15" id="KW-0808">Transferase</keyword>
<dbReference type="EMBL" id="FORA01000002">
    <property type="protein sequence ID" value="SFI90870.1"/>
    <property type="molecule type" value="Genomic_DNA"/>
</dbReference>
<keyword evidence="10" id="KW-0443">Lipid metabolism</keyword>
<evidence type="ECO:0000256" key="13">
    <source>
        <dbReference type="ARBA" id="ARBA00023264"/>
    </source>
</evidence>
<evidence type="ECO:0000313" key="17">
    <source>
        <dbReference type="EMBL" id="SFI90870.1"/>
    </source>
</evidence>
<accession>A0A1I3M244</accession>
<comment type="similarity">
    <text evidence="3 15">Belongs to the CDP-alcohol phosphatidyltransferase class-I family.</text>
</comment>
<dbReference type="PROSITE" id="PS00379">
    <property type="entry name" value="CDP_ALCOHOL_P_TRANSF"/>
    <property type="match status" value="1"/>
</dbReference>
<evidence type="ECO:0000313" key="18">
    <source>
        <dbReference type="Proteomes" id="UP000199110"/>
    </source>
</evidence>
<proteinExistence type="inferred from homology"/>
<keyword evidence="6" id="KW-0444">Lipid biosynthesis</keyword>
<gene>
    <name evidence="17" type="ORF">SAMN04488095_1702</name>
</gene>
<evidence type="ECO:0000256" key="3">
    <source>
        <dbReference type="ARBA" id="ARBA00010441"/>
    </source>
</evidence>
<sequence>MARNKRLRRDGPLPLILLVPNVVTMLGLCFGLTSIRFTFENQFQFAAGLLILAALFDGLDGLLARRLNASSPFGAELDSLSDFVCFGVAPALLIYNFGLRDFAGLGWLAALFLAICCCLRLARFNVAAKDESDDKGSFTGVPAPAGAMLALFPVTLHLSGLVDLREVPALIALWALIVGALMIGRFKTISLKAMRVSRDNAVYVLLAAAVVIGLMLTRIWAFHVGATFLYVSLLIWGVLKQRRDATPPT</sequence>
<dbReference type="EC" id="2.7.8.8" evidence="4"/>
<evidence type="ECO:0000256" key="16">
    <source>
        <dbReference type="SAM" id="Phobius"/>
    </source>
</evidence>
<keyword evidence="18" id="KW-1185">Reference proteome</keyword>
<dbReference type="PANTHER" id="PTHR14269">
    <property type="entry name" value="CDP-DIACYLGLYCEROL--GLYCEROL-3-PHOSPHATE 3-PHOSPHATIDYLTRANSFERASE-RELATED"/>
    <property type="match status" value="1"/>
</dbReference>
<dbReference type="PANTHER" id="PTHR14269:SF61">
    <property type="entry name" value="CDP-DIACYLGLYCEROL--SERINE O-PHOSPHATIDYLTRANSFERASE"/>
    <property type="match status" value="1"/>
</dbReference>
<dbReference type="InterPro" id="IPR050324">
    <property type="entry name" value="CDP-alcohol_PTase-I"/>
</dbReference>
<keyword evidence="11 16" id="KW-0472">Membrane</keyword>
<evidence type="ECO:0000256" key="15">
    <source>
        <dbReference type="RuleBase" id="RU003750"/>
    </source>
</evidence>
<evidence type="ECO:0000256" key="4">
    <source>
        <dbReference type="ARBA" id="ARBA00013174"/>
    </source>
</evidence>
<feature type="transmembrane region" description="Helical" evidence="16">
    <location>
        <begin position="104"/>
        <end position="122"/>
    </location>
</feature>
<dbReference type="Proteomes" id="UP000199110">
    <property type="component" value="Unassembled WGS sequence"/>
</dbReference>
<evidence type="ECO:0000256" key="10">
    <source>
        <dbReference type="ARBA" id="ARBA00023098"/>
    </source>
</evidence>
<feature type="transmembrane region" description="Helical" evidence="16">
    <location>
        <begin position="143"/>
        <end position="162"/>
    </location>
</feature>
<reference evidence="17 18" key="1">
    <citation type="submission" date="2016-10" db="EMBL/GenBank/DDBJ databases">
        <authorList>
            <person name="de Groot N.N."/>
        </authorList>
    </citation>
    <scope>NUCLEOTIDE SEQUENCE [LARGE SCALE GENOMIC DNA]</scope>
    <source>
        <strain evidence="17 18">DSM 19073</strain>
    </source>
</reference>
<dbReference type="Pfam" id="PF01066">
    <property type="entry name" value="CDP-OH_P_transf"/>
    <property type="match status" value="1"/>
</dbReference>
<comment type="catalytic activity">
    <reaction evidence="1">
        <text>a CDP-1,2-diacyl-sn-glycerol + L-serine = a 1,2-diacyl-sn-glycero-3-phospho-L-serine + CMP + H(+)</text>
        <dbReference type="Rhea" id="RHEA:16913"/>
        <dbReference type="ChEBI" id="CHEBI:15378"/>
        <dbReference type="ChEBI" id="CHEBI:33384"/>
        <dbReference type="ChEBI" id="CHEBI:57262"/>
        <dbReference type="ChEBI" id="CHEBI:58332"/>
        <dbReference type="ChEBI" id="CHEBI:60377"/>
        <dbReference type="EC" id="2.7.8.8"/>
    </reaction>
</comment>
<evidence type="ECO:0000256" key="1">
    <source>
        <dbReference type="ARBA" id="ARBA00000287"/>
    </source>
</evidence>
<evidence type="ECO:0000256" key="5">
    <source>
        <dbReference type="ARBA" id="ARBA00017171"/>
    </source>
</evidence>
<evidence type="ECO:0000256" key="12">
    <source>
        <dbReference type="ARBA" id="ARBA00023209"/>
    </source>
</evidence>
<evidence type="ECO:0000256" key="11">
    <source>
        <dbReference type="ARBA" id="ARBA00023136"/>
    </source>
</evidence>
<dbReference type="InterPro" id="IPR043130">
    <property type="entry name" value="CDP-OH_PTrfase_TM_dom"/>
</dbReference>
<feature type="transmembrane region" description="Helical" evidence="16">
    <location>
        <begin position="41"/>
        <end position="59"/>
    </location>
</feature>
<keyword evidence="12" id="KW-0594">Phospholipid biosynthesis</keyword>
<dbReference type="RefSeq" id="WP_092779261.1">
    <property type="nucleotide sequence ID" value="NZ_FORA01000002.1"/>
</dbReference>
<comment type="subcellular location">
    <subcellularLocation>
        <location evidence="2">Endomembrane system</location>
        <topology evidence="2">Multi-pass membrane protein</topology>
    </subcellularLocation>
</comment>
<keyword evidence="8 16" id="KW-0812">Transmembrane</keyword>
<dbReference type="InterPro" id="IPR004533">
    <property type="entry name" value="CDP-diaglyc--ser_O-PTrfase"/>
</dbReference>
<evidence type="ECO:0000256" key="7">
    <source>
        <dbReference type="ARBA" id="ARBA00022679"/>
    </source>
</evidence>
<feature type="transmembrane region" description="Helical" evidence="16">
    <location>
        <begin position="200"/>
        <end position="216"/>
    </location>
</feature>
<dbReference type="GO" id="GO:0003882">
    <property type="term" value="F:CDP-diacylglycerol-serine O-phosphatidyltransferase activity"/>
    <property type="evidence" value="ECO:0007669"/>
    <property type="project" value="UniProtKB-EC"/>
</dbReference>
<feature type="transmembrane region" description="Helical" evidence="16">
    <location>
        <begin position="168"/>
        <end position="188"/>
    </location>
</feature>
<evidence type="ECO:0000256" key="8">
    <source>
        <dbReference type="ARBA" id="ARBA00022692"/>
    </source>
</evidence>
<dbReference type="Gene3D" id="1.20.120.1760">
    <property type="match status" value="1"/>
</dbReference>
<dbReference type="GO" id="GO:0012505">
    <property type="term" value="C:endomembrane system"/>
    <property type="evidence" value="ECO:0007669"/>
    <property type="project" value="UniProtKB-SubCell"/>
</dbReference>
<dbReference type="OrthoDB" id="9777147at2"/>
<evidence type="ECO:0000256" key="14">
    <source>
        <dbReference type="ARBA" id="ARBA00032361"/>
    </source>
</evidence>
<keyword evidence="13" id="KW-1208">Phospholipid metabolism</keyword>
<feature type="transmembrane region" description="Helical" evidence="16">
    <location>
        <begin position="80"/>
        <end position="98"/>
    </location>
</feature>
<evidence type="ECO:0000256" key="6">
    <source>
        <dbReference type="ARBA" id="ARBA00022516"/>
    </source>
</evidence>
<organism evidence="17 18">
    <name type="scientific">Jannaschia pohangensis</name>
    <dbReference type="NCBI Taxonomy" id="390807"/>
    <lineage>
        <taxon>Bacteria</taxon>
        <taxon>Pseudomonadati</taxon>
        <taxon>Pseudomonadota</taxon>
        <taxon>Alphaproteobacteria</taxon>
        <taxon>Rhodobacterales</taxon>
        <taxon>Roseobacteraceae</taxon>
        <taxon>Jannaschia</taxon>
    </lineage>
</organism>
<evidence type="ECO:0000256" key="9">
    <source>
        <dbReference type="ARBA" id="ARBA00022989"/>
    </source>
</evidence>